<name>A0A9Q0AJ19_9PEZI</name>
<comment type="caution">
    <text evidence="2">The sequence shown here is derived from an EMBL/GenBank/DDBJ whole genome shotgun (WGS) entry which is preliminary data.</text>
</comment>
<dbReference type="Proteomes" id="UP000829685">
    <property type="component" value="Unassembled WGS sequence"/>
</dbReference>
<keyword evidence="3" id="KW-1185">Reference proteome</keyword>
<evidence type="ECO:0000256" key="1">
    <source>
        <dbReference type="SAM" id="MobiDB-lite"/>
    </source>
</evidence>
<sequence>MTTLMSRVELQMKGARGLGLFPNRSDLKTPICDQMIHRVPDLATVDEIISLTVIDAIFYQWDRTVWAVSLGPASGRAGEMAYEGVRLRDRGRLDGAGRSGQLAALIRGGCTAERSELGNGEQPLVQHPRHLPKEAPGYLACTRCRPVAGLAGAVSEASHNPAPRLATAHTQCISPSAHQSWPLDRRTTGQDKTRARAVVVRCGKRNSTYLVRREAAPIWMAWWPEEKHAGGGRGEEHRGRKPGKS</sequence>
<organism evidence="2 3">
    <name type="scientific">Neoarthrinium moseri</name>
    <dbReference type="NCBI Taxonomy" id="1658444"/>
    <lineage>
        <taxon>Eukaryota</taxon>
        <taxon>Fungi</taxon>
        <taxon>Dikarya</taxon>
        <taxon>Ascomycota</taxon>
        <taxon>Pezizomycotina</taxon>
        <taxon>Sordariomycetes</taxon>
        <taxon>Xylariomycetidae</taxon>
        <taxon>Amphisphaeriales</taxon>
        <taxon>Apiosporaceae</taxon>
        <taxon>Neoarthrinium</taxon>
    </lineage>
</organism>
<feature type="compositionally biased region" description="Basic and acidic residues" evidence="1">
    <location>
        <begin position="226"/>
        <end position="238"/>
    </location>
</feature>
<feature type="region of interest" description="Disordered" evidence="1">
    <location>
        <begin position="226"/>
        <end position="245"/>
    </location>
</feature>
<gene>
    <name evidence="2" type="ORF">JX265_009726</name>
</gene>
<proteinExistence type="predicted"/>
<reference evidence="2" key="1">
    <citation type="submission" date="2021-03" db="EMBL/GenBank/DDBJ databases">
        <title>Revisited historic fungal species revealed as producer of novel bioactive compounds through whole genome sequencing and comparative genomics.</title>
        <authorList>
            <person name="Vignolle G.A."/>
            <person name="Hochenegger N."/>
            <person name="Mach R.L."/>
            <person name="Mach-Aigner A.R."/>
            <person name="Javad Rahimi M."/>
            <person name="Salim K.A."/>
            <person name="Chan C.M."/>
            <person name="Lim L.B.L."/>
            <person name="Cai F."/>
            <person name="Druzhinina I.S."/>
            <person name="U'Ren J.M."/>
            <person name="Derntl C."/>
        </authorList>
    </citation>
    <scope>NUCLEOTIDE SEQUENCE</scope>
    <source>
        <strain evidence="2">TUCIM 5799</strain>
    </source>
</reference>
<evidence type="ECO:0000313" key="2">
    <source>
        <dbReference type="EMBL" id="KAI1861107.1"/>
    </source>
</evidence>
<dbReference type="AlphaFoldDB" id="A0A9Q0AJ19"/>
<evidence type="ECO:0000313" key="3">
    <source>
        <dbReference type="Proteomes" id="UP000829685"/>
    </source>
</evidence>
<accession>A0A9Q0AJ19</accession>
<dbReference type="EMBL" id="JAFIMR010000030">
    <property type="protein sequence ID" value="KAI1861107.1"/>
    <property type="molecule type" value="Genomic_DNA"/>
</dbReference>
<protein>
    <submittedName>
        <fullName evidence="2">Uncharacterized protein</fullName>
    </submittedName>
</protein>